<dbReference type="GO" id="GO:0048046">
    <property type="term" value="C:apoplast"/>
    <property type="evidence" value="ECO:0007669"/>
    <property type="project" value="UniProtKB-SubCell"/>
</dbReference>
<comment type="function">
    <text evidence="1">Dirigent proteins impart stereoselectivity on the phenoxy radical-coupling reaction, yielding optically active lignans from two molecules of coniferyl alcohol in the biosynthesis of lignans, flavonolignans, and alkaloids and thus plays a central role in plant secondary metabolism.</text>
</comment>
<organism evidence="2 3">
    <name type="scientific">Acer negundo</name>
    <name type="common">Box elder</name>
    <dbReference type="NCBI Taxonomy" id="4023"/>
    <lineage>
        <taxon>Eukaryota</taxon>
        <taxon>Viridiplantae</taxon>
        <taxon>Streptophyta</taxon>
        <taxon>Embryophyta</taxon>
        <taxon>Tracheophyta</taxon>
        <taxon>Spermatophyta</taxon>
        <taxon>Magnoliopsida</taxon>
        <taxon>eudicotyledons</taxon>
        <taxon>Gunneridae</taxon>
        <taxon>Pentapetalae</taxon>
        <taxon>rosids</taxon>
        <taxon>malvids</taxon>
        <taxon>Sapindales</taxon>
        <taxon>Sapindaceae</taxon>
        <taxon>Hippocastanoideae</taxon>
        <taxon>Acereae</taxon>
        <taxon>Acer</taxon>
    </lineage>
</organism>
<dbReference type="EMBL" id="JAJSOW010000101">
    <property type="protein sequence ID" value="KAI9180664.1"/>
    <property type="molecule type" value="Genomic_DNA"/>
</dbReference>
<evidence type="ECO:0000256" key="1">
    <source>
        <dbReference type="RuleBase" id="RU363099"/>
    </source>
</evidence>
<comment type="subcellular location">
    <subcellularLocation>
        <location evidence="1">Secreted</location>
        <location evidence="1">Extracellular space</location>
        <location evidence="1">Apoplast</location>
    </subcellularLocation>
</comment>
<comment type="caution">
    <text evidence="2">The sequence shown here is derived from an EMBL/GenBank/DDBJ whole genome shotgun (WGS) entry which is preliminary data.</text>
</comment>
<comment type="subunit">
    <text evidence="1">Homodimer.</text>
</comment>
<proteinExistence type="inferred from homology"/>
<evidence type="ECO:0000313" key="3">
    <source>
        <dbReference type="Proteomes" id="UP001064489"/>
    </source>
</evidence>
<accession>A0AAD5IXZ4</accession>
<dbReference type="Pfam" id="PF03018">
    <property type="entry name" value="Dirigent"/>
    <property type="match status" value="1"/>
</dbReference>
<reference evidence="2" key="1">
    <citation type="journal article" date="2022" name="Plant J.">
        <title>Strategies of tolerance reflected in two North American maple genomes.</title>
        <authorList>
            <person name="McEvoy S.L."/>
            <person name="Sezen U.U."/>
            <person name="Trouern-Trend A."/>
            <person name="McMahon S.M."/>
            <person name="Schaberg P.G."/>
            <person name="Yang J."/>
            <person name="Wegrzyn J.L."/>
            <person name="Swenson N.G."/>
        </authorList>
    </citation>
    <scope>NUCLEOTIDE SEQUENCE</scope>
    <source>
        <strain evidence="2">91603</strain>
    </source>
</reference>
<dbReference type="PANTHER" id="PTHR21495">
    <property type="entry name" value="NUCLEOPORIN-RELATED"/>
    <property type="match status" value="1"/>
</dbReference>
<protein>
    <recommendedName>
        <fullName evidence="1">Dirigent protein</fullName>
    </recommendedName>
</protein>
<reference evidence="2" key="2">
    <citation type="submission" date="2023-02" db="EMBL/GenBank/DDBJ databases">
        <authorList>
            <person name="Swenson N.G."/>
            <person name="Wegrzyn J.L."/>
            <person name="Mcevoy S.L."/>
        </authorList>
    </citation>
    <scope>NUCLEOTIDE SEQUENCE</scope>
    <source>
        <strain evidence="2">91603</strain>
        <tissue evidence="2">Leaf</tissue>
    </source>
</reference>
<gene>
    <name evidence="2" type="ORF">LWI28_007025</name>
</gene>
<keyword evidence="3" id="KW-1185">Reference proteome</keyword>
<name>A0AAD5IXZ4_ACENE</name>
<dbReference type="InterPro" id="IPR004265">
    <property type="entry name" value="Dirigent"/>
</dbReference>
<dbReference type="AlphaFoldDB" id="A0AAD5IXZ4"/>
<keyword evidence="1" id="KW-0964">Secreted</keyword>
<keyword evidence="1" id="KW-0052">Apoplast</keyword>
<dbReference type="Proteomes" id="UP001064489">
    <property type="component" value="Chromosome 4"/>
</dbReference>
<evidence type="ECO:0000313" key="2">
    <source>
        <dbReference type="EMBL" id="KAI9180664.1"/>
    </source>
</evidence>
<sequence>MWVVDDPLTMGLEPSSAVIRNCQGVYVSASQSELMLVAYLDFGFTTGEFSGSSISTLSKNLVREVEREFAVVGGQEKLRMARGFAKLKCIFYNESNDDSIVEYTLIVRHFIT</sequence>
<comment type="similarity">
    <text evidence="1">Belongs to the plant dirigent protein family.</text>
</comment>